<evidence type="ECO:0000256" key="7">
    <source>
        <dbReference type="ARBA" id="ARBA00022833"/>
    </source>
</evidence>
<dbReference type="AlphaFoldDB" id="A0A8S1DKP3"/>
<organism evidence="12 13">
    <name type="scientific">Cloeon dipterum</name>
    <dbReference type="NCBI Taxonomy" id="197152"/>
    <lineage>
        <taxon>Eukaryota</taxon>
        <taxon>Metazoa</taxon>
        <taxon>Ecdysozoa</taxon>
        <taxon>Arthropoda</taxon>
        <taxon>Hexapoda</taxon>
        <taxon>Insecta</taxon>
        <taxon>Pterygota</taxon>
        <taxon>Palaeoptera</taxon>
        <taxon>Ephemeroptera</taxon>
        <taxon>Pisciforma</taxon>
        <taxon>Baetidae</taxon>
        <taxon>Cloeon</taxon>
    </lineage>
</organism>
<keyword evidence="9" id="KW-0812">Transmembrane</keyword>
<keyword evidence="8" id="KW-0482">Metalloprotease</keyword>
<dbReference type="InterPro" id="IPR042089">
    <property type="entry name" value="Peptidase_M13_dom_2"/>
</dbReference>
<dbReference type="Gene3D" id="3.40.390.10">
    <property type="entry name" value="Collagenase (Catalytic Domain)"/>
    <property type="match status" value="1"/>
</dbReference>
<comment type="similarity">
    <text evidence="3">Belongs to the peptidase M13 family.</text>
</comment>
<evidence type="ECO:0000259" key="11">
    <source>
        <dbReference type="Pfam" id="PF05649"/>
    </source>
</evidence>
<dbReference type="PANTHER" id="PTHR11733">
    <property type="entry name" value="ZINC METALLOPROTEASE FAMILY M13 NEPRILYSIN-RELATED"/>
    <property type="match status" value="1"/>
</dbReference>
<dbReference type="PRINTS" id="PR00786">
    <property type="entry name" value="NEPRILYSIN"/>
</dbReference>
<dbReference type="SUPFAM" id="SSF55486">
    <property type="entry name" value="Metalloproteases ('zincins'), catalytic domain"/>
    <property type="match status" value="1"/>
</dbReference>
<keyword evidence="9" id="KW-1133">Transmembrane helix</keyword>
<comment type="cofactor">
    <cofactor evidence="1">
        <name>Zn(2+)</name>
        <dbReference type="ChEBI" id="CHEBI:29105"/>
    </cofactor>
</comment>
<evidence type="ECO:0000256" key="6">
    <source>
        <dbReference type="ARBA" id="ARBA00022801"/>
    </source>
</evidence>
<dbReference type="InterPro" id="IPR000718">
    <property type="entry name" value="Peptidase_M13"/>
</dbReference>
<dbReference type="Pfam" id="PF01431">
    <property type="entry name" value="Peptidase_M13"/>
    <property type="match status" value="1"/>
</dbReference>
<evidence type="ECO:0000256" key="9">
    <source>
        <dbReference type="SAM" id="Phobius"/>
    </source>
</evidence>
<dbReference type="Proteomes" id="UP000494165">
    <property type="component" value="Unassembled WGS sequence"/>
</dbReference>
<evidence type="ECO:0000313" key="12">
    <source>
        <dbReference type="EMBL" id="CAB3381600.1"/>
    </source>
</evidence>
<evidence type="ECO:0008006" key="14">
    <source>
        <dbReference type="Google" id="ProtNLM"/>
    </source>
</evidence>
<dbReference type="EMBL" id="CADEPI010000238">
    <property type="protein sequence ID" value="CAB3381600.1"/>
    <property type="molecule type" value="Genomic_DNA"/>
</dbReference>
<evidence type="ECO:0000256" key="5">
    <source>
        <dbReference type="ARBA" id="ARBA00022723"/>
    </source>
</evidence>
<dbReference type="OrthoDB" id="6475849at2759"/>
<dbReference type="PANTHER" id="PTHR11733:SF237">
    <property type="entry name" value="NEPRILYSIN-LIKE 4"/>
    <property type="match status" value="1"/>
</dbReference>
<name>A0A8S1DKP3_9INSE</name>
<dbReference type="Gene3D" id="1.10.1380.10">
    <property type="entry name" value="Neutral endopeptidase , domain2"/>
    <property type="match status" value="1"/>
</dbReference>
<accession>A0A8S1DKP3</accession>
<keyword evidence="4" id="KW-0645">Protease</keyword>
<evidence type="ECO:0000256" key="2">
    <source>
        <dbReference type="ARBA" id="ARBA00004401"/>
    </source>
</evidence>
<keyword evidence="13" id="KW-1185">Reference proteome</keyword>
<gene>
    <name evidence="12" type="ORF">CLODIP_2_CD12195</name>
</gene>
<dbReference type="GO" id="GO:0004222">
    <property type="term" value="F:metalloendopeptidase activity"/>
    <property type="evidence" value="ECO:0007669"/>
    <property type="project" value="InterPro"/>
</dbReference>
<evidence type="ECO:0000256" key="3">
    <source>
        <dbReference type="ARBA" id="ARBA00007357"/>
    </source>
</evidence>
<dbReference type="GO" id="GO:0005886">
    <property type="term" value="C:plasma membrane"/>
    <property type="evidence" value="ECO:0007669"/>
    <property type="project" value="UniProtKB-SubCell"/>
</dbReference>
<keyword evidence="7" id="KW-0862">Zinc</keyword>
<feature type="transmembrane region" description="Helical" evidence="9">
    <location>
        <begin position="21"/>
        <end position="42"/>
    </location>
</feature>
<dbReference type="GO" id="GO:0016485">
    <property type="term" value="P:protein processing"/>
    <property type="evidence" value="ECO:0007669"/>
    <property type="project" value="TreeGrafter"/>
</dbReference>
<proteinExistence type="inferred from homology"/>
<protein>
    <recommendedName>
        <fullName evidence="14">Peptidase M13 N-terminal domain-containing protein</fullName>
    </recommendedName>
</protein>
<dbReference type="InterPro" id="IPR024079">
    <property type="entry name" value="MetalloPept_cat_dom_sf"/>
</dbReference>
<dbReference type="InterPro" id="IPR018497">
    <property type="entry name" value="Peptidase_M13_C"/>
</dbReference>
<evidence type="ECO:0000259" key="10">
    <source>
        <dbReference type="Pfam" id="PF01431"/>
    </source>
</evidence>
<dbReference type="GO" id="GO:0046872">
    <property type="term" value="F:metal ion binding"/>
    <property type="evidence" value="ECO:0007669"/>
    <property type="project" value="UniProtKB-KW"/>
</dbReference>
<comment type="caution">
    <text evidence="12">The sequence shown here is derived from an EMBL/GenBank/DDBJ whole genome shotgun (WGS) entry which is preliminary data.</text>
</comment>
<feature type="domain" description="Peptidase M13 N-terminal" evidence="11">
    <location>
        <begin position="83"/>
        <end position="455"/>
    </location>
</feature>
<evidence type="ECO:0000313" key="13">
    <source>
        <dbReference type="Proteomes" id="UP000494165"/>
    </source>
</evidence>
<feature type="domain" description="Peptidase M13 C-terminal" evidence="10">
    <location>
        <begin position="514"/>
        <end position="720"/>
    </location>
</feature>
<keyword evidence="5" id="KW-0479">Metal-binding</keyword>
<dbReference type="PROSITE" id="PS51885">
    <property type="entry name" value="NEPRILYSIN"/>
    <property type="match status" value="1"/>
</dbReference>
<evidence type="ECO:0000256" key="4">
    <source>
        <dbReference type="ARBA" id="ARBA00022670"/>
    </source>
</evidence>
<dbReference type="Pfam" id="PF05649">
    <property type="entry name" value="Peptidase_M13_N"/>
    <property type="match status" value="1"/>
</dbReference>
<keyword evidence="6" id="KW-0378">Hydrolase</keyword>
<dbReference type="InterPro" id="IPR008753">
    <property type="entry name" value="Peptidase_M13_N"/>
</dbReference>
<dbReference type="CDD" id="cd08662">
    <property type="entry name" value="M13"/>
    <property type="match status" value="1"/>
</dbReference>
<reference evidence="12 13" key="1">
    <citation type="submission" date="2020-04" db="EMBL/GenBank/DDBJ databases">
        <authorList>
            <person name="Alioto T."/>
            <person name="Alioto T."/>
            <person name="Gomez Garrido J."/>
        </authorList>
    </citation>
    <scope>NUCLEOTIDE SEQUENCE [LARGE SCALE GENOMIC DNA]</scope>
</reference>
<evidence type="ECO:0000256" key="8">
    <source>
        <dbReference type="ARBA" id="ARBA00023049"/>
    </source>
</evidence>
<keyword evidence="9" id="KW-0472">Membrane</keyword>
<sequence length="723" mass="84051">MQKVFSVESNKKKMRQTGSSRCIILLVILVLMFAVISAILTIEMLKQAPGKIQEKIETNVCMSNECILSASRIISSMDSSVDPCDDFYQFACGGYMNTHHILEKKSKNNAMDELEELVDYRIKEIFNDGILPTMPETVKQAIDYHEKCIDENTQNRIGLELMFRNLELMGLPRIHKLEEEPEIITTPWPEVLIRGDKITGKTPFFSIGIEQNNGTSYLTWEVQDKEFTETIFEEVLKTLNKHYNSPVIETKIADRELFAFQSVLSELRYDTNDRVWMSVAELQNSTDERILFDWKKFLTSYLEDSFLNFDLENDKILVTSSKNVKLLFDLLKIAPAVVIDFYTWFYYLYTIAPYSTTLFRNKFYEIDPPFHTSPVTEDRQVWCRKQARNIFPDAISYEYLRKYFDIERKPKTQVMVNDIHQAFIQLIKGLDWMDEQTKRFALKKINALKQNVGYPHWLFVPGALDERNSFLKDVRGDWMNMNLKVNIAASKKFDRFNIGIHWTGLSNIEVYVIYEDSQVVTYIPAGILQPPYTGNGLASLDYASLGVVIGQKFTHRFEIDGRAFDQISKQKGWWSKATEEKFEERVQCMIDQFKKLLNTEDDVPIYGNKTFKENIADHGGLREALTAYDLLKYRQTHNGTHVLPDPEPYLPGLTNYSHKQLFFLGFANMWCQNESPYSTSTSKRYNPGRHRVMGTLFNVKEFSAVWKCPAGSKMNPVDKCIIW</sequence>
<evidence type="ECO:0000256" key="1">
    <source>
        <dbReference type="ARBA" id="ARBA00001947"/>
    </source>
</evidence>
<comment type="subcellular location">
    <subcellularLocation>
        <location evidence="2">Cell membrane</location>
        <topology evidence="2">Single-pass type II membrane protein</topology>
    </subcellularLocation>
</comment>